<dbReference type="GO" id="GO:0002188">
    <property type="term" value="P:translation reinitiation"/>
    <property type="evidence" value="ECO:0007669"/>
    <property type="project" value="TreeGrafter"/>
</dbReference>
<feature type="compositionally biased region" description="Low complexity" evidence="5">
    <location>
        <begin position="922"/>
        <end position="941"/>
    </location>
</feature>
<gene>
    <name evidence="7" type="ORF">TTHERM_00813040</name>
</gene>
<dbReference type="HOGENOM" id="CLU_282376_0_0_1"/>
<keyword evidence="3" id="KW-0694">RNA-binding</keyword>
<reference evidence="8" key="1">
    <citation type="journal article" date="2006" name="PLoS Biol.">
        <title>Macronuclear genome sequence of the ciliate Tetrahymena thermophila, a model eukaryote.</title>
        <authorList>
            <person name="Eisen J.A."/>
            <person name="Coyne R.S."/>
            <person name="Wu M."/>
            <person name="Wu D."/>
            <person name="Thiagarajan M."/>
            <person name="Wortman J.R."/>
            <person name="Badger J.H."/>
            <person name="Ren Q."/>
            <person name="Amedeo P."/>
            <person name="Jones K.M."/>
            <person name="Tallon L.J."/>
            <person name="Delcher A.L."/>
            <person name="Salzberg S.L."/>
            <person name="Silva J.C."/>
            <person name="Haas B.J."/>
            <person name="Majoros W.H."/>
            <person name="Farzad M."/>
            <person name="Carlton J.M."/>
            <person name="Smith R.K. Jr."/>
            <person name="Garg J."/>
            <person name="Pearlman R.E."/>
            <person name="Karrer K.M."/>
            <person name="Sun L."/>
            <person name="Manning G."/>
            <person name="Elde N.C."/>
            <person name="Turkewitz A.P."/>
            <person name="Asai D.J."/>
            <person name="Wilkes D.E."/>
            <person name="Wang Y."/>
            <person name="Cai H."/>
            <person name="Collins K."/>
            <person name="Stewart B.A."/>
            <person name="Lee S.R."/>
            <person name="Wilamowska K."/>
            <person name="Weinberg Z."/>
            <person name="Ruzzo W.L."/>
            <person name="Wloga D."/>
            <person name="Gaertig J."/>
            <person name="Frankel J."/>
            <person name="Tsao C.-C."/>
            <person name="Gorovsky M.A."/>
            <person name="Keeling P.J."/>
            <person name="Waller R.F."/>
            <person name="Patron N.J."/>
            <person name="Cherry J.M."/>
            <person name="Stover N.A."/>
            <person name="Krieger C.J."/>
            <person name="del Toro C."/>
            <person name="Ryder H.F."/>
            <person name="Williamson S.C."/>
            <person name="Barbeau R.A."/>
            <person name="Hamilton E.P."/>
            <person name="Orias E."/>
        </authorList>
    </citation>
    <scope>NUCLEOTIDE SEQUENCE [LARGE SCALE GENOMIC DNA]</scope>
    <source>
        <strain evidence="8">SB210</strain>
    </source>
</reference>
<proteinExistence type="predicted"/>
<dbReference type="GO" id="GO:0001732">
    <property type="term" value="P:formation of cytoplasmic translation initiation complex"/>
    <property type="evidence" value="ECO:0007669"/>
    <property type="project" value="TreeGrafter"/>
</dbReference>
<accession>Q22SS7</accession>
<dbReference type="GO" id="GO:0071540">
    <property type="term" value="C:eukaryotic translation initiation factor 3 complex, eIF3e"/>
    <property type="evidence" value="ECO:0007669"/>
    <property type="project" value="TreeGrafter"/>
</dbReference>
<feature type="compositionally biased region" description="Polar residues" evidence="5">
    <location>
        <begin position="948"/>
        <end position="958"/>
    </location>
</feature>
<keyword evidence="8" id="KW-1185">Reference proteome</keyword>
<dbReference type="Pfam" id="PF22591">
    <property type="entry name" value="eIF3a_PCI_TPR-like"/>
    <property type="match status" value="1"/>
</dbReference>
<evidence type="ECO:0000313" key="7">
    <source>
        <dbReference type="EMBL" id="EAR88387.2"/>
    </source>
</evidence>
<feature type="compositionally biased region" description="Basic and acidic residues" evidence="5">
    <location>
        <begin position="995"/>
        <end position="1005"/>
    </location>
</feature>
<evidence type="ECO:0000256" key="2">
    <source>
        <dbReference type="ARBA" id="ARBA00022540"/>
    </source>
</evidence>
<dbReference type="SUPFAM" id="SSF46785">
    <property type="entry name" value="Winged helix' DNA-binding domain"/>
    <property type="match status" value="1"/>
</dbReference>
<dbReference type="OrthoDB" id="1938156at2759"/>
<dbReference type="Gene3D" id="1.25.40.860">
    <property type="match status" value="2"/>
</dbReference>
<dbReference type="PANTHER" id="PTHR14005">
    <property type="entry name" value="EUKARYOTIC TRANSLATION INITIATION FACTOR 3, THETA SUBUNIT"/>
    <property type="match status" value="1"/>
</dbReference>
<feature type="compositionally biased region" description="Low complexity" evidence="5">
    <location>
        <begin position="984"/>
        <end position="994"/>
    </location>
</feature>
<keyword evidence="2" id="KW-0396">Initiation factor</keyword>
<name>Q22SS7_TETTS</name>
<dbReference type="GeneID" id="7832989"/>
<dbReference type="EMBL" id="GG662841">
    <property type="protein sequence ID" value="EAR88387.2"/>
    <property type="molecule type" value="Genomic_DNA"/>
</dbReference>
<feature type="compositionally biased region" description="Polar residues" evidence="5">
    <location>
        <begin position="896"/>
        <end position="913"/>
    </location>
</feature>
<evidence type="ECO:0000256" key="3">
    <source>
        <dbReference type="ARBA" id="ARBA00022884"/>
    </source>
</evidence>
<feature type="region of interest" description="Disordered" evidence="5">
    <location>
        <begin position="780"/>
        <end position="1013"/>
    </location>
</feature>
<evidence type="ECO:0000256" key="1">
    <source>
        <dbReference type="ARBA" id="ARBA00022490"/>
    </source>
</evidence>
<dbReference type="GO" id="GO:0043614">
    <property type="term" value="C:multi-eIF complex"/>
    <property type="evidence" value="ECO:0007669"/>
    <property type="project" value="TreeGrafter"/>
</dbReference>
<dbReference type="PANTHER" id="PTHR14005:SF0">
    <property type="entry name" value="EUKARYOTIC TRANSLATION INITIATION FACTOR 3 SUBUNIT A"/>
    <property type="match status" value="1"/>
</dbReference>
<dbReference type="InterPro" id="IPR036390">
    <property type="entry name" value="WH_DNA-bd_sf"/>
</dbReference>
<dbReference type="STRING" id="312017.Q22SS7"/>
<dbReference type="InterPro" id="IPR054711">
    <property type="entry name" value="eIF3a_PCI_TPR-like"/>
</dbReference>
<dbReference type="KEGG" id="tet:TTHERM_00813040"/>
<dbReference type="GO" id="GO:0071541">
    <property type="term" value="C:eukaryotic translation initiation factor 3 complex, eIF3m"/>
    <property type="evidence" value="ECO:0007669"/>
    <property type="project" value="TreeGrafter"/>
</dbReference>
<keyword evidence="4" id="KW-0648">Protein biosynthesis</keyword>
<protein>
    <submittedName>
        <fullName evidence="7">PCI-domain protein</fullName>
    </submittedName>
</protein>
<dbReference type="eggNOG" id="KOG2072">
    <property type="taxonomic scope" value="Eukaryota"/>
</dbReference>
<evidence type="ECO:0000313" key="8">
    <source>
        <dbReference type="Proteomes" id="UP000009168"/>
    </source>
</evidence>
<evidence type="ECO:0000256" key="4">
    <source>
        <dbReference type="ARBA" id="ARBA00022917"/>
    </source>
</evidence>
<dbReference type="RefSeq" id="XP_001008632.2">
    <property type="nucleotide sequence ID" value="XM_001008632.2"/>
</dbReference>
<feature type="compositionally biased region" description="Basic and acidic residues" evidence="5">
    <location>
        <begin position="830"/>
        <end position="856"/>
    </location>
</feature>
<sequence>MATNNILYIKHEQFLKIMEERIQNEGMDTNIQRIMHDYLCQKRKITWTINLEKIFILYVKVCVSVDETDCIEEALKQYKFFTQATYSSSLESVLVQIRSSLEVLFNSKIQQFHIDDVKACGDIESEEIEHDLLISYLTISQKKKEIQIKKVLRQIMETYKYIIENSKFHKRLEEVYTSTVEKVLEFCQKYNRTREFKRFLENQHNFLEQILKRDVDFNKNPNHINIFTSDTRDYMIKVRLDCANYSLQMGYYSHAFTQLEDISILLNLRKVIAPIKSHMLSQYYLYLSKIFWNSKYYCYHTYFLYNHYFIHKNLPNITDEEKQKLTNQILLSVLSIPSSSLENSQNEDSRMKIAQLQKGTSKLIPRREEIINMVLRMNLNEFANEQINALFNVTINEINIFNISKKVEPIFAYLRESAYSDYVKPIEENLINRVLNSISKVYKTLNIENLYKFLSFSATATCDTCLINASSSSQINCRIDQSKKVIIFNPTKAKNDYVNASSNIINLAQAAKLISSNIVLEQQAHDTKRQAELNSNAKKYMESSTQVLSVRNKEIRDYKIKTEKSLNQEKVKREYEDQLYEENERQRKINEYNLKIEQKKLREQHELNELKIKMQLRADIIKIKGPQIAKIEGIKIENMTEEDLRPISLQTLQELQKDVQDKIKDNQENKYKKGFTKTDYIERETRKIESDRIKKIIEKAEKEENLQQHIDNARVKFEQDLAQKKTLEAARQFKEKFFQSIMQQRKVEYETKIQQFKTQVEKEFKKKILENAKVAYIEEKQKKEEEERKLQEEKEKMQKEQQEKTEKTSSNAGWRIVEKEKDLVPPSFDDAPKLSDKPKDDQWRMVEITRPEKKETSNTISRGPGTTTLTTTKIEDKGISRNTAPIQTTEKEDNAWRTTKVQATTKPAEQTSAPFRFTGNKSNAPSSSQNNQQSGNPNDGGFMKRNIGGSTQSNTYPNNKPAYSKPAQTGNPNASNQSGGFQRNMNSNNMNNNNKDNKNNDKKESSNTTSWRK</sequence>
<dbReference type="GO" id="GO:0003729">
    <property type="term" value="F:mRNA binding"/>
    <property type="evidence" value="ECO:0007669"/>
    <property type="project" value="TreeGrafter"/>
</dbReference>
<dbReference type="AlphaFoldDB" id="Q22SS7"/>
<dbReference type="SMART" id="SM00088">
    <property type="entry name" value="PINT"/>
    <property type="match status" value="1"/>
</dbReference>
<evidence type="ECO:0000259" key="6">
    <source>
        <dbReference type="PROSITE" id="PS50250"/>
    </source>
</evidence>
<dbReference type="Pfam" id="PF01399">
    <property type="entry name" value="PCI"/>
    <property type="match status" value="1"/>
</dbReference>
<dbReference type="InterPro" id="IPR027512">
    <property type="entry name" value="EIF3A"/>
</dbReference>
<feature type="compositionally biased region" description="Basic and acidic residues" evidence="5">
    <location>
        <begin position="780"/>
        <end position="807"/>
    </location>
</feature>
<evidence type="ECO:0000256" key="5">
    <source>
        <dbReference type="SAM" id="MobiDB-lite"/>
    </source>
</evidence>
<dbReference type="InParanoid" id="Q22SS7"/>
<organism evidence="7 8">
    <name type="scientific">Tetrahymena thermophila (strain SB210)</name>
    <dbReference type="NCBI Taxonomy" id="312017"/>
    <lineage>
        <taxon>Eukaryota</taxon>
        <taxon>Sar</taxon>
        <taxon>Alveolata</taxon>
        <taxon>Ciliophora</taxon>
        <taxon>Intramacronucleata</taxon>
        <taxon>Oligohymenophorea</taxon>
        <taxon>Hymenostomatida</taxon>
        <taxon>Tetrahymenina</taxon>
        <taxon>Tetrahymenidae</taxon>
        <taxon>Tetrahymena</taxon>
    </lineage>
</organism>
<dbReference type="GO" id="GO:0003743">
    <property type="term" value="F:translation initiation factor activity"/>
    <property type="evidence" value="ECO:0007669"/>
    <property type="project" value="UniProtKB-KW"/>
</dbReference>
<dbReference type="FunCoup" id="Q22SS7">
    <property type="interactions" value="408"/>
</dbReference>
<keyword evidence="1" id="KW-0963">Cytoplasm</keyword>
<dbReference type="InterPro" id="IPR000717">
    <property type="entry name" value="PCI_dom"/>
</dbReference>
<feature type="domain" description="PCI" evidence="6">
    <location>
        <begin position="322"/>
        <end position="493"/>
    </location>
</feature>
<dbReference type="Proteomes" id="UP000009168">
    <property type="component" value="Unassembled WGS sequence"/>
</dbReference>
<dbReference type="PROSITE" id="PS50250">
    <property type="entry name" value="PCI"/>
    <property type="match status" value="1"/>
</dbReference>
<feature type="compositionally biased region" description="Polar residues" evidence="5">
    <location>
        <begin position="966"/>
        <end position="983"/>
    </location>
</feature>